<keyword evidence="3" id="KW-1185">Reference proteome</keyword>
<dbReference type="Proteomes" id="UP000051952">
    <property type="component" value="Unassembled WGS sequence"/>
</dbReference>
<evidence type="ECO:0000259" key="1">
    <source>
        <dbReference type="Pfam" id="PF12807"/>
    </source>
</evidence>
<dbReference type="AlphaFoldDB" id="A0A0S4J3A5"/>
<feature type="domain" description="CLU central" evidence="1">
    <location>
        <begin position="67"/>
        <end position="134"/>
    </location>
</feature>
<dbReference type="Pfam" id="PF12807">
    <property type="entry name" value="eIF3_p135"/>
    <property type="match status" value="1"/>
</dbReference>
<dbReference type="EMBL" id="CYKH01000977">
    <property type="protein sequence ID" value="CUG74897.1"/>
    <property type="molecule type" value="Genomic_DNA"/>
</dbReference>
<gene>
    <name evidence="2" type="ORF">BSAL_84570</name>
</gene>
<dbReference type="VEuPathDB" id="TriTrypDB:BSAL_84570"/>
<sequence length="455" mass="50457">MAVGTWKAFPISSLTFHLHVAHRSPPGGTCCTYDPRRSWRRVPTTLHHVAAEITKRFGGAAEEDWNSTELISVLHRNGINVGFLGLVLAHVRGAASSFVFSEMLARTARDYLRNSMSRRVEVDEATKVISEFLSEISRAETFTAVWQDELFQRMATKFAAYGSFFSEHATSPPFRWLNRSYVLRRLPSLVGFQFAAGVNTEGTSPFHFPIKALLISQRCFPLPSATAPGIVGHIAALVTCNEGGVAAPAWCPQYTARAQTLQRVATEIIAAVLSDRGANASTIDASTQHGLKPFNVWQRRSLLLSCCQTAGQMPRRLMLSLTEFSRLQTTASKVYCCTCRRRYPPGQWSPERHPSTALRCLSLQACCAALLALLGAVLAAAHQHANAAKSLRSPHCSTQKQRLRFYTASRLVGNILAVATRRLKLQMRGTWRGMSRHRLSPAILDMLHRQQPPHP</sequence>
<organism evidence="2 3">
    <name type="scientific">Bodo saltans</name>
    <name type="common">Flagellated protozoan</name>
    <dbReference type="NCBI Taxonomy" id="75058"/>
    <lineage>
        <taxon>Eukaryota</taxon>
        <taxon>Discoba</taxon>
        <taxon>Euglenozoa</taxon>
        <taxon>Kinetoplastea</taxon>
        <taxon>Metakinetoplastina</taxon>
        <taxon>Eubodonida</taxon>
        <taxon>Bodonidae</taxon>
        <taxon>Bodo</taxon>
    </lineage>
</organism>
<accession>A0A0S4J3A5</accession>
<dbReference type="InterPro" id="IPR033646">
    <property type="entry name" value="CLU-central"/>
</dbReference>
<reference evidence="3" key="1">
    <citation type="submission" date="2015-09" db="EMBL/GenBank/DDBJ databases">
        <authorList>
            <consortium name="Pathogen Informatics"/>
        </authorList>
    </citation>
    <scope>NUCLEOTIDE SEQUENCE [LARGE SCALE GENOMIC DNA]</scope>
    <source>
        <strain evidence="3">Lake Konstanz</strain>
    </source>
</reference>
<name>A0A0S4J3A5_BODSA</name>
<evidence type="ECO:0000313" key="3">
    <source>
        <dbReference type="Proteomes" id="UP000051952"/>
    </source>
</evidence>
<evidence type="ECO:0000313" key="2">
    <source>
        <dbReference type="EMBL" id="CUG74897.1"/>
    </source>
</evidence>
<proteinExistence type="predicted"/>
<protein>
    <recommendedName>
        <fullName evidence="1">CLU central domain-containing protein</fullName>
    </recommendedName>
</protein>